<dbReference type="InterPro" id="IPR002763">
    <property type="entry name" value="DUF72"/>
</dbReference>
<gene>
    <name evidence="1" type="ORF">DVJ77_01920</name>
</gene>
<dbReference type="PANTHER" id="PTHR30348">
    <property type="entry name" value="UNCHARACTERIZED PROTEIN YECE"/>
    <property type="match status" value="1"/>
</dbReference>
<dbReference type="OrthoDB" id="9780310at2"/>
<dbReference type="EMBL" id="QQAH01000001">
    <property type="protein sequence ID" value="RDD83366.1"/>
    <property type="molecule type" value="Genomic_DNA"/>
</dbReference>
<keyword evidence="2" id="KW-1185">Reference proteome</keyword>
<dbReference type="Proteomes" id="UP000253782">
    <property type="component" value="Unassembled WGS sequence"/>
</dbReference>
<dbReference type="SUPFAM" id="SSF117396">
    <property type="entry name" value="TM1631-like"/>
    <property type="match status" value="1"/>
</dbReference>
<accession>A0A369URS5</accession>
<dbReference type="Pfam" id="PF01904">
    <property type="entry name" value="DUF72"/>
    <property type="match status" value="1"/>
</dbReference>
<dbReference type="AlphaFoldDB" id="A0A369URS5"/>
<comment type="caution">
    <text evidence="1">The sequence shown here is derived from an EMBL/GenBank/DDBJ whole genome shotgun (WGS) entry which is preliminary data.</text>
</comment>
<protein>
    <submittedName>
        <fullName evidence="1">DUF72 domain-containing protein</fullName>
    </submittedName>
</protein>
<dbReference type="PANTHER" id="PTHR30348:SF4">
    <property type="entry name" value="DUF72 DOMAIN-CONTAINING PROTEIN"/>
    <property type="match status" value="1"/>
</dbReference>
<organism evidence="1 2">
    <name type="scientific">Dyella tabacisoli</name>
    <dbReference type="NCBI Taxonomy" id="2282381"/>
    <lineage>
        <taxon>Bacteria</taxon>
        <taxon>Pseudomonadati</taxon>
        <taxon>Pseudomonadota</taxon>
        <taxon>Gammaproteobacteria</taxon>
        <taxon>Lysobacterales</taxon>
        <taxon>Rhodanobacteraceae</taxon>
        <taxon>Dyella</taxon>
    </lineage>
</organism>
<dbReference type="Gene3D" id="3.20.20.410">
    <property type="entry name" value="Protein of unknown function UPF0759"/>
    <property type="match status" value="1"/>
</dbReference>
<dbReference type="RefSeq" id="WP_114843757.1">
    <property type="nucleotide sequence ID" value="NZ_JBHSPE010000001.1"/>
</dbReference>
<proteinExistence type="predicted"/>
<reference evidence="1 2" key="1">
    <citation type="submission" date="2018-07" db="EMBL/GenBank/DDBJ databases">
        <title>Dyella tabacisoli L4-6T, whole genome shotgun sequence.</title>
        <authorList>
            <person name="Zhou X.-K."/>
            <person name="Li W.-J."/>
            <person name="Duan Y.-Q."/>
        </authorList>
    </citation>
    <scope>NUCLEOTIDE SEQUENCE [LARGE SCALE GENOMIC DNA]</scope>
    <source>
        <strain evidence="1 2">L4-6</strain>
    </source>
</reference>
<name>A0A369URS5_9GAMM</name>
<evidence type="ECO:0000313" key="1">
    <source>
        <dbReference type="EMBL" id="RDD83366.1"/>
    </source>
</evidence>
<dbReference type="InterPro" id="IPR036520">
    <property type="entry name" value="UPF0759_sf"/>
</dbReference>
<evidence type="ECO:0000313" key="2">
    <source>
        <dbReference type="Proteomes" id="UP000253782"/>
    </source>
</evidence>
<sequence length="283" mass="31044">MSASTPNGDLFAPATPSTTRIRAGIGGWTFAPWRKNFYPDGLPQRRELEYASRQLRAIEINGTYYGAQKPDTYARWAGETPAGFVFSLKAPRYISEGKPLRDTGKGIYGFVHGGLAEMGDRLGPILWQLPPSRPFDADDLAAFMDLLPRQLNGTTLRHVLEVRHPGFLTERYVTLARAHAIPTVFTDSPDYPSLADQTGDFTYARLMRSEANVDTGYSAAALDDWAARAQRWAAGKDVAELPHVTAAPAIGQARDVFVFFISSAKHRNPAAAMALQSRIDTAA</sequence>